<feature type="compositionally biased region" description="Basic and acidic residues" evidence="1">
    <location>
        <begin position="408"/>
        <end position="419"/>
    </location>
</feature>
<gene>
    <name evidence="2" type="ORF">HJ588_07915</name>
</gene>
<keyword evidence="2" id="KW-0378">Hydrolase</keyword>
<dbReference type="SUPFAM" id="SSF55486">
    <property type="entry name" value="Metalloproteases ('zincins'), catalytic domain"/>
    <property type="match status" value="1"/>
</dbReference>
<keyword evidence="3" id="KW-1185">Reference proteome</keyword>
<feature type="region of interest" description="Disordered" evidence="1">
    <location>
        <begin position="465"/>
        <end position="533"/>
    </location>
</feature>
<accession>A0A849AFJ7</accession>
<dbReference type="GO" id="GO:0016787">
    <property type="term" value="F:hydrolase activity"/>
    <property type="evidence" value="ECO:0007669"/>
    <property type="project" value="UniProtKB-KW"/>
</dbReference>
<dbReference type="PANTHER" id="PTHR39420:SF2">
    <property type="entry name" value="HYDROLASE"/>
    <property type="match status" value="1"/>
</dbReference>
<protein>
    <submittedName>
        <fullName evidence="2">Hydrolase</fullName>
    </submittedName>
</protein>
<feature type="region of interest" description="Disordered" evidence="1">
    <location>
        <begin position="407"/>
        <end position="448"/>
    </location>
</feature>
<dbReference type="InterPro" id="IPR018766">
    <property type="entry name" value="Zinicin_2"/>
</dbReference>
<comment type="caution">
    <text evidence="2">The sequence shown here is derived from an EMBL/GenBank/DDBJ whole genome shotgun (WGS) entry which is preliminary data.</text>
</comment>
<reference evidence="2 3" key="1">
    <citation type="submission" date="2020-05" db="EMBL/GenBank/DDBJ databases">
        <title>Flexivirga sp. ID2601S isolated from air conditioner.</title>
        <authorList>
            <person name="Kim D.H."/>
        </authorList>
    </citation>
    <scope>NUCLEOTIDE SEQUENCE [LARGE SCALE GENOMIC DNA]</scope>
    <source>
        <strain evidence="2 3">ID2601S</strain>
    </source>
</reference>
<name>A0A849AFJ7_9MICO</name>
<dbReference type="AlphaFoldDB" id="A0A849AFJ7"/>
<dbReference type="PANTHER" id="PTHR39420">
    <property type="match status" value="1"/>
</dbReference>
<dbReference type="EMBL" id="JABENB010000001">
    <property type="protein sequence ID" value="NNG39199.1"/>
    <property type="molecule type" value="Genomic_DNA"/>
</dbReference>
<evidence type="ECO:0000256" key="1">
    <source>
        <dbReference type="SAM" id="MobiDB-lite"/>
    </source>
</evidence>
<dbReference type="InterPro" id="IPR042271">
    <property type="entry name" value="Zinicin_2_N"/>
</dbReference>
<sequence>MSNNPPERPDDEPNQPDLSELLRQVLGGDTGNQQLADALQQMGVQDLDPSMMQALSSQLQAMMSGPADGAFNVELATDVARKTVAAEGDSSVSAGTARDVDQVVQVANLWLDVVTEFPAAGPAKALSRAEWVEETMPMWRQLVEPVAYGVNGAIESAMREQLGRLGPGDSEQLGLPPGMNPAALMGQMQPMMARMSAGMFGAQVGQAVGALAGDLVSGTEVGLPLVDGVAMLPANVAEFAEGLGIDAGEVHLYLAVREAARARLFASVPWLGPALIAAVQSYAGDISIDTEGIEQAVAGADPSDPAALQEALQGSLFSPEPSEAQQRALAHLETLLALVEGWVEVVANEAAGDHLPHTAQLTEAVRRRRATGGPSERVFASLVGLELRPRRLRDAADVFTALEQALGTEERDASWKHPDFAPTADDLDNPAGYVQRRQSPDAEPTQPDEVDAALEALLAQGTAELDAERGENASGEGDSGDSGDSRTDSTSNSDDADDTGQGDGKTGNDTTGDGKPGDDTGSDEGDTGAGPAR</sequence>
<evidence type="ECO:0000313" key="3">
    <source>
        <dbReference type="Proteomes" id="UP000557772"/>
    </source>
</evidence>
<proteinExistence type="predicted"/>
<dbReference type="Proteomes" id="UP000557772">
    <property type="component" value="Unassembled WGS sequence"/>
</dbReference>
<dbReference type="NCBIfam" id="TIGR03624">
    <property type="entry name" value="putative hydrolase"/>
    <property type="match status" value="1"/>
</dbReference>
<dbReference type="Pfam" id="PF10103">
    <property type="entry name" value="Zincin_2"/>
    <property type="match status" value="1"/>
</dbReference>
<dbReference type="Gene3D" id="1.20.150.30">
    <property type="entry name" value="Zincin-like metallopeptidase, N-terminal domain"/>
    <property type="match status" value="1"/>
</dbReference>
<dbReference type="RefSeq" id="WP_171153738.1">
    <property type="nucleotide sequence ID" value="NZ_JABENB010000001.1"/>
</dbReference>
<evidence type="ECO:0000313" key="2">
    <source>
        <dbReference type="EMBL" id="NNG39199.1"/>
    </source>
</evidence>
<organism evidence="2 3">
    <name type="scientific">Flexivirga aerilata</name>
    <dbReference type="NCBI Taxonomy" id="1656889"/>
    <lineage>
        <taxon>Bacteria</taxon>
        <taxon>Bacillati</taxon>
        <taxon>Actinomycetota</taxon>
        <taxon>Actinomycetes</taxon>
        <taxon>Micrococcales</taxon>
        <taxon>Dermacoccaceae</taxon>
        <taxon>Flexivirga</taxon>
    </lineage>
</organism>